<dbReference type="EMBL" id="BN001307">
    <property type="protein sequence ID" value="CBF87167.1"/>
    <property type="molecule type" value="Genomic_DNA"/>
</dbReference>
<keyword evidence="3" id="KW-1185">Reference proteome</keyword>
<reference evidence="3" key="2">
    <citation type="journal article" date="2009" name="Fungal Genet. Biol.">
        <title>The 2008 update of the Aspergillus nidulans genome annotation: a community effort.</title>
        <authorList>
            <person name="Wortman J.R."/>
            <person name="Gilsenan J.M."/>
            <person name="Joardar V."/>
            <person name="Deegan J."/>
            <person name="Clutterbuck J."/>
            <person name="Andersen M.R."/>
            <person name="Archer D."/>
            <person name="Bencina M."/>
            <person name="Braus G."/>
            <person name="Coutinho P."/>
            <person name="von Dohren H."/>
            <person name="Doonan J."/>
            <person name="Driessen A.J."/>
            <person name="Durek P."/>
            <person name="Espeso E."/>
            <person name="Fekete E."/>
            <person name="Flipphi M."/>
            <person name="Estrada C.G."/>
            <person name="Geysens S."/>
            <person name="Goldman G."/>
            <person name="de Groot P.W."/>
            <person name="Hansen K."/>
            <person name="Harris S.D."/>
            <person name="Heinekamp T."/>
            <person name="Helmstaedt K."/>
            <person name="Henrissat B."/>
            <person name="Hofmann G."/>
            <person name="Homan T."/>
            <person name="Horio T."/>
            <person name="Horiuchi H."/>
            <person name="James S."/>
            <person name="Jones M."/>
            <person name="Karaffa L."/>
            <person name="Karanyi Z."/>
            <person name="Kato M."/>
            <person name="Keller N."/>
            <person name="Kelly D.E."/>
            <person name="Kiel J.A."/>
            <person name="Kim J.M."/>
            <person name="van der Klei I.J."/>
            <person name="Klis F.M."/>
            <person name="Kovalchuk A."/>
            <person name="Krasevec N."/>
            <person name="Kubicek C.P."/>
            <person name="Liu B."/>
            <person name="Maccabe A."/>
            <person name="Meyer V."/>
            <person name="Mirabito P."/>
            <person name="Miskei M."/>
            <person name="Mos M."/>
            <person name="Mullins J."/>
            <person name="Nelson D.R."/>
            <person name="Nielsen J."/>
            <person name="Oakley B.R."/>
            <person name="Osmani S.A."/>
            <person name="Pakula T."/>
            <person name="Paszewski A."/>
            <person name="Paulsen I."/>
            <person name="Pilsyk S."/>
            <person name="Pocsi I."/>
            <person name="Punt P.J."/>
            <person name="Ram A.F."/>
            <person name="Ren Q."/>
            <person name="Robellet X."/>
            <person name="Robson G."/>
            <person name="Seiboth B."/>
            <person name="van Solingen P."/>
            <person name="Specht T."/>
            <person name="Sun J."/>
            <person name="Taheri-Talesh N."/>
            <person name="Takeshita N."/>
            <person name="Ussery D."/>
            <person name="vanKuyk P.A."/>
            <person name="Visser H."/>
            <person name="van de Vondervoort P.J."/>
            <person name="de Vries R.P."/>
            <person name="Walton J."/>
            <person name="Xiang X."/>
            <person name="Xiong Y."/>
            <person name="Zeng A.P."/>
            <person name="Brandt B.W."/>
            <person name="Cornell M.J."/>
            <person name="van den Hondel C.A."/>
            <person name="Visser J."/>
            <person name="Oliver S.G."/>
            <person name="Turner G."/>
        </authorList>
    </citation>
    <scope>GENOME REANNOTATION</scope>
    <source>
        <strain evidence="3">FGSC A4 / ATCC 38163 / CBS 112.46 / NRRL 194 / M139</strain>
    </source>
</reference>
<dbReference type="GeneID" id="2875479"/>
<feature type="compositionally biased region" description="Basic and acidic residues" evidence="1">
    <location>
        <begin position="173"/>
        <end position="189"/>
    </location>
</feature>
<sequence>MIIPLCIVNLGGYTWSATLEPGVTLLDLTSLSGCSLAASALFDLVFDDGIRPLYIGHHLAMLLATHGTTALIMTLPINNKMRMLGLFQAYKVGLTWALYMRAQYSAPTLPDQLCDFLLRHDPGGDYNGLSPAHKMGPAPDGRGCYHVFVPDTVHDNKVEDCGQAVRGVQQPQDRNEEAPPRKEMGGGKT</sequence>
<gene>
    <name evidence="2" type="ORF">ANIA_02595</name>
</gene>
<dbReference type="HOGENOM" id="CLU_1434428_0_0_1"/>
<protein>
    <submittedName>
        <fullName evidence="2">Uncharacterized protein</fullName>
    </submittedName>
</protein>
<evidence type="ECO:0000313" key="2">
    <source>
        <dbReference type="EMBL" id="CBF87167.1"/>
    </source>
</evidence>
<name>Q5BA35_EMENI</name>
<dbReference type="InParanoid" id="Q5BA35"/>
<dbReference type="Proteomes" id="UP000000560">
    <property type="component" value="Chromosome VII"/>
</dbReference>
<dbReference type="AlphaFoldDB" id="Q5BA35"/>
<reference evidence="3" key="1">
    <citation type="journal article" date="2005" name="Nature">
        <title>Sequencing of Aspergillus nidulans and comparative analysis with A. fumigatus and A. oryzae.</title>
        <authorList>
            <person name="Galagan J.E."/>
            <person name="Calvo S.E."/>
            <person name="Cuomo C."/>
            <person name="Ma L.J."/>
            <person name="Wortman J.R."/>
            <person name="Batzoglou S."/>
            <person name="Lee S.I."/>
            <person name="Basturkmen M."/>
            <person name="Spevak C.C."/>
            <person name="Clutterbuck J."/>
            <person name="Kapitonov V."/>
            <person name="Jurka J."/>
            <person name="Scazzocchio C."/>
            <person name="Farman M."/>
            <person name="Butler J."/>
            <person name="Purcell S."/>
            <person name="Harris S."/>
            <person name="Braus G.H."/>
            <person name="Draht O."/>
            <person name="Busch S."/>
            <person name="D'Enfert C."/>
            <person name="Bouchier C."/>
            <person name="Goldman G.H."/>
            <person name="Bell-Pedersen D."/>
            <person name="Griffiths-Jones S."/>
            <person name="Doonan J.H."/>
            <person name="Yu J."/>
            <person name="Vienken K."/>
            <person name="Pain A."/>
            <person name="Freitag M."/>
            <person name="Selker E.U."/>
            <person name="Archer D.B."/>
            <person name="Penalva M.A."/>
            <person name="Oakley B.R."/>
            <person name="Momany M."/>
            <person name="Tanaka T."/>
            <person name="Kumagai T."/>
            <person name="Asai K."/>
            <person name="Machida M."/>
            <person name="Nierman W.C."/>
            <person name="Denning D.W."/>
            <person name="Caddick M."/>
            <person name="Hynes M."/>
            <person name="Paoletti M."/>
            <person name="Fischer R."/>
            <person name="Miller B."/>
            <person name="Dyer P."/>
            <person name="Sachs M.S."/>
            <person name="Osmani S.A."/>
            <person name="Birren B.W."/>
        </authorList>
    </citation>
    <scope>NUCLEOTIDE SEQUENCE [LARGE SCALE GENOMIC DNA]</scope>
    <source>
        <strain evidence="3">FGSC A4 / ATCC 38163 / CBS 112.46 / NRRL 194 / M139</strain>
    </source>
</reference>
<evidence type="ECO:0000256" key="1">
    <source>
        <dbReference type="SAM" id="MobiDB-lite"/>
    </source>
</evidence>
<proteinExistence type="predicted"/>
<accession>C8VKL5</accession>
<dbReference type="OrthoDB" id="4502430at2759"/>
<evidence type="ECO:0000313" key="3">
    <source>
        <dbReference type="Proteomes" id="UP000000560"/>
    </source>
</evidence>
<feature type="region of interest" description="Disordered" evidence="1">
    <location>
        <begin position="160"/>
        <end position="189"/>
    </location>
</feature>
<accession>Q5BA35</accession>
<dbReference type="KEGG" id="ani:ANIA_02595"/>
<dbReference type="RefSeq" id="XP_660199.1">
    <property type="nucleotide sequence ID" value="XM_655107.1"/>
</dbReference>
<organism evidence="2 3">
    <name type="scientific">Emericella nidulans (strain FGSC A4 / ATCC 38163 / CBS 112.46 / NRRL 194 / M139)</name>
    <name type="common">Aspergillus nidulans</name>
    <dbReference type="NCBI Taxonomy" id="227321"/>
    <lineage>
        <taxon>Eukaryota</taxon>
        <taxon>Fungi</taxon>
        <taxon>Dikarya</taxon>
        <taxon>Ascomycota</taxon>
        <taxon>Pezizomycotina</taxon>
        <taxon>Eurotiomycetes</taxon>
        <taxon>Eurotiomycetidae</taxon>
        <taxon>Eurotiales</taxon>
        <taxon>Aspergillaceae</taxon>
        <taxon>Aspergillus</taxon>
        <taxon>Aspergillus subgen. Nidulantes</taxon>
    </lineage>
</organism>